<dbReference type="GO" id="GO:0019243">
    <property type="term" value="P:methylglyoxal catabolic process to D-lactate via S-lactoyl-glutathione"/>
    <property type="evidence" value="ECO:0007669"/>
    <property type="project" value="TreeGrafter"/>
</dbReference>
<dbReference type="SUPFAM" id="SSF52317">
    <property type="entry name" value="Class I glutamine amidotransferase-like"/>
    <property type="match status" value="1"/>
</dbReference>
<dbReference type="GO" id="GO:0005737">
    <property type="term" value="C:cytoplasm"/>
    <property type="evidence" value="ECO:0007669"/>
    <property type="project" value="TreeGrafter"/>
</dbReference>
<name>A0A3S4ZF12_HAEPA</name>
<dbReference type="GO" id="GO:0036524">
    <property type="term" value="F:protein deglycase activity"/>
    <property type="evidence" value="ECO:0007669"/>
    <property type="project" value="InterPro"/>
</dbReference>
<dbReference type="NCBIfam" id="NF003168">
    <property type="entry name" value="PRK04155.1"/>
    <property type="match status" value="1"/>
</dbReference>
<gene>
    <name evidence="6" type="primary">hchA</name>
    <name evidence="6" type="ORF">NCTC10665_00425</name>
</gene>
<dbReference type="EC" id="4.2.1.130" evidence="6"/>
<evidence type="ECO:0000256" key="1">
    <source>
        <dbReference type="ARBA" id="ARBA00022490"/>
    </source>
</evidence>
<organism evidence="6 7">
    <name type="scientific">Haemophilus parainfluenzae</name>
    <dbReference type="NCBI Taxonomy" id="729"/>
    <lineage>
        <taxon>Bacteria</taxon>
        <taxon>Pseudomonadati</taxon>
        <taxon>Pseudomonadota</taxon>
        <taxon>Gammaproteobacteria</taxon>
        <taxon>Pasteurellales</taxon>
        <taxon>Pasteurellaceae</taxon>
        <taxon>Haemophilus</taxon>
    </lineage>
</organism>
<protein>
    <submittedName>
        <fullName evidence="6">Molecular chaperone Hsp31 and glyoxalase 3</fullName>
        <ecNumber evidence="6">4.2.1.130</ecNumber>
    </submittedName>
</protein>
<reference evidence="6 7" key="1">
    <citation type="submission" date="2018-12" db="EMBL/GenBank/DDBJ databases">
        <authorList>
            <consortium name="Pathogen Informatics"/>
        </authorList>
    </citation>
    <scope>NUCLEOTIDE SEQUENCE [LARGE SCALE GENOMIC DNA]</scope>
    <source>
        <strain evidence="6 7">NCTC10665</strain>
    </source>
</reference>
<dbReference type="InterPro" id="IPR017283">
    <property type="entry name" value="HchA"/>
</dbReference>
<evidence type="ECO:0000256" key="4">
    <source>
        <dbReference type="ARBA" id="ARBA00023016"/>
    </source>
</evidence>
<keyword evidence="1" id="KW-0963">Cytoplasm</keyword>
<keyword evidence="2" id="KW-0227">DNA damage</keyword>
<evidence type="ECO:0000313" key="7">
    <source>
        <dbReference type="Proteomes" id="UP000268879"/>
    </source>
</evidence>
<dbReference type="InterPro" id="IPR050325">
    <property type="entry name" value="Prot/Nucl_acid_deglycase"/>
</dbReference>
<dbReference type="Proteomes" id="UP000268879">
    <property type="component" value="Chromosome"/>
</dbReference>
<dbReference type="Gene3D" id="3.40.50.880">
    <property type="match status" value="1"/>
</dbReference>
<keyword evidence="4" id="KW-0346">Stress response</keyword>
<sequence length="288" mass="31643">MADLKSPVADRAEHNAFFPSTYSLSQYVAKKTDFDGFKFNKPYTGGKHKILMVASDERYLEMKNGKLFSTGNHPVETMLPMLHIHHAGFEIEVATLSGNSVKFEMWAMPTEDEAVMGLYETYLPKFKSPRKLADMLAEVTAEDSPYLGVFIPGGHAALHGLPFSTDMKAVLNWALKNDKYIISLCHGPAAFLAASVGEKPEDFPFKGYEICVFPDALDEGANVDIGYIPGKLQWLLAERLEALGMKILNEGITGQVNNDRNVLTGDSPLASNNLGILAANELLKKVGQ</sequence>
<dbReference type="PANTHER" id="PTHR48094">
    <property type="entry name" value="PROTEIN/NUCLEIC ACID DEGLYCASE DJ-1-RELATED"/>
    <property type="match status" value="1"/>
</dbReference>
<proteinExistence type="predicted"/>
<evidence type="ECO:0000313" key="6">
    <source>
        <dbReference type="EMBL" id="VEI29519.1"/>
    </source>
</evidence>
<evidence type="ECO:0000256" key="5">
    <source>
        <dbReference type="ARBA" id="ARBA00023204"/>
    </source>
</evidence>
<dbReference type="InterPro" id="IPR029062">
    <property type="entry name" value="Class_I_gatase-like"/>
</dbReference>
<dbReference type="EMBL" id="LR134481">
    <property type="protein sequence ID" value="VEI29519.1"/>
    <property type="molecule type" value="Genomic_DNA"/>
</dbReference>
<dbReference type="RefSeq" id="WP_126469890.1">
    <property type="nucleotide sequence ID" value="NZ_LR134481.1"/>
</dbReference>
<evidence type="ECO:0000256" key="2">
    <source>
        <dbReference type="ARBA" id="ARBA00022763"/>
    </source>
</evidence>
<dbReference type="PIRSF" id="PIRSF037798">
    <property type="entry name" value="Chaperone_HchA"/>
    <property type="match status" value="1"/>
</dbReference>
<dbReference type="PANTHER" id="PTHR48094:SF20">
    <property type="entry name" value="PROTEIN_NUCLEIC ACID DEGLYCASE 1"/>
    <property type="match status" value="1"/>
</dbReference>
<dbReference type="AlphaFoldDB" id="A0A3S4ZF12"/>
<dbReference type="GO" id="GO:0019172">
    <property type="term" value="F:glyoxalase III activity"/>
    <property type="evidence" value="ECO:0007669"/>
    <property type="project" value="UniProtKB-EC"/>
</dbReference>
<accession>A0A3S4ZF12</accession>
<keyword evidence="6" id="KW-0456">Lyase</keyword>
<keyword evidence="5" id="KW-0234">DNA repair</keyword>
<dbReference type="GO" id="GO:0006281">
    <property type="term" value="P:DNA repair"/>
    <property type="evidence" value="ECO:0007669"/>
    <property type="project" value="UniProtKB-KW"/>
</dbReference>
<keyword evidence="3" id="KW-0378">Hydrolase</keyword>
<evidence type="ECO:0000256" key="3">
    <source>
        <dbReference type="ARBA" id="ARBA00022801"/>
    </source>
</evidence>